<evidence type="ECO:0000313" key="1">
    <source>
        <dbReference type="EMBL" id="GBP26272.1"/>
    </source>
</evidence>
<dbReference type="Proteomes" id="UP000299102">
    <property type="component" value="Unassembled WGS sequence"/>
</dbReference>
<sequence>MQTPSYYDLKQTPNRCAPCAPGTPLGDSDRAKSPRDFLCRDAHLVVSIGQSRADGIPCRSTAIDEVLKAPIYWGYRQQLTDILLRSIPFIYTRDIASPSYRTSLLGYLETS</sequence>
<accession>A0A4C1UJW2</accession>
<gene>
    <name evidence="1" type="ORF">EVAR_16126_1</name>
</gene>
<comment type="caution">
    <text evidence="1">The sequence shown here is derived from an EMBL/GenBank/DDBJ whole genome shotgun (WGS) entry which is preliminary data.</text>
</comment>
<proteinExistence type="predicted"/>
<dbReference type="EMBL" id="BGZK01000178">
    <property type="protein sequence ID" value="GBP26272.1"/>
    <property type="molecule type" value="Genomic_DNA"/>
</dbReference>
<reference evidence="1 2" key="1">
    <citation type="journal article" date="2019" name="Commun. Biol.">
        <title>The bagworm genome reveals a unique fibroin gene that provides high tensile strength.</title>
        <authorList>
            <person name="Kono N."/>
            <person name="Nakamura H."/>
            <person name="Ohtoshi R."/>
            <person name="Tomita M."/>
            <person name="Numata K."/>
            <person name="Arakawa K."/>
        </authorList>
    </citation>
    <scope>NUCLEOTIDE SEQUENCE [LARGE SCALE GENOMIC DNA]</scope>
</reference>
<organism evidence="1 2">
    <name type="scientific">Eumeta variegata</name>
    <name type="common">Bagworm moth</name>
    <name type="synonym">Eumeta japonica</name>
    <dbReference type="NCBI Taxonomy" id="151549"/>
    <lineage>
        <taxon>Eukaryota</taxon>
        <taxon>Metazoa</taxon>
        <taxon>Ecdysozoa</taxon>
        <taxon>Arthropoda</taxon>
        <taxon>Hexapoda</taxon>
        <taxon>Insecta</taxon>
        <taxon>Pterygota</taxon>
        <taxon>Neoptera</taxon>
        <taxon>Endopterygota</taxon>
        <taxon>Lepidoptera</taxon>
        <taxon>Glossata</taxon>
        <taxon>Ditrysia</taxon>
        <taxon>Tineoidea</taxon>
        <taxon>Psychidae</taxon>
        <taxon>Oiketicinae</taxon>
        <taxon>Eumeta</taxon>
    </lineage>
</organism>
<keyword evidence="2" id="KW-1185">Reference proteome</keyword>
<evidence type="ECO:0000313" key="2">
    <source>
        <dbReference type="Proteomes" id="UP000299102"/>
    </source>
</evidence>
<dbReference type="AlphaFoldDB" id="A0A4C1UJW2"/>
<protein>
    <submittedName>
        <fullName evidence="1">Uncharacterized protein</fullName>
    </submittedName>
</protein>
<name>A0A4C1UJW2_EUMVA</name>